<protein>
    <submittedName>
        <fullName evidence="1">Dimethlysulfonioproprionate lyase DddL</fullName>
    </submittedName>
</protein>
<reference evidence="1 2" key="1">
    <citation type="journal article" date="2018" name="Int. J. Syst. Bacteriol.">
        <title>Oceaniradius stylonemae gen. nov., sp. nov., isolated from a red alga, Stylonema cornu-cervi.</title>
        <authorList>
            <person name="Jeong S."/>
        </authorList>
    </citation>
    <scope>NUCLEOTIDE SEQUENCE [LARGE SCALE GENOMIC DNA]</scope>
    <source>
        <strain evidence="1 2">StC1</strain>
    </source>
</reference>
<organism evidence="1 2">
    <name type="scientific">Oceaniradius stylonematis</name>
    <dbReference type="NCBI Taxonomy" id="2184161"/>
    <lineage>
        <taxon>Bacteria</taxon>
        <taxon>Pseudomonadati</taxon>
        <taxon>Pseudomonadota</taxon>
        <taxon>Alphaproteobacteria</taxon>
        <taxon>Hyphomicrobiales</taxon>
        <taxon>Ahrensiaceae</taxon>
        <taxon>Oceaniradius</taxon>
    </lineage>
</organism>
<sequence length="225" mass="24904">MTHHLSDDADLFYLLREFDVAYRYAPHGGSAAIRAHMRRVRERISRVLKDNPAVEFTVPSRVPVNAHMTRALDNGQQDAAEGFVRATAKMADRFAWQHGYEKMPAALARKYGYADILGPGGLVRAEDIALGFVLFGPGCVYPSHKHDGITESYIVLSGACSQNDIGVFRAPSMIFNAPGTTHTIRTSANEPCLLAYAWTAEPQDMGAHKMRFSRTRRPKDAPGRS</sequence>
<dbReference type="InterPro" id="IPR014710">
    <property type="entry name" value="RmlC-like_jellyroll"/>
</dbReference>
<gene>
    <name evidence="1" type="ORF">DEM25_014435</name>
</gene>
<dbReference type="RefSeq" id="WP_109766409.1">
    <property type="nucleotide sequence ID" value="NZ_CP159474.1"/>
</dbReference>
<keyword evidence="2" id="KW-1185">Reference proteome</keyword>
<dbReference type="AlphaFoldDB" id="A0A3A8AGK2"/>
<proteinExistence type="predicted"/>
<dbReference type="InterPro" id="IPR031723">
    <property type="entry name" value="DMSP_lyase"/>
</dbReference>
<dbReference type="SUPFAM" id="SSF51182">
    <property type="entry name" value="RmlC-like cupins"/>
    <property type="match status" value="1"/>
</dbReference>
<evidence type="ECO:0000313" key="1">
    <source>
        <dbReference type="EMBL" id="RKF05784.1"/>
    </source>
</evidence>
<dbReference type="Gene3D" id="2.60.120.10">
    <property type="entry name" value="Jelly Rolls"/>
    <property type="match status" value="1"/>
</dbReference>
<dbReference type="GO" id="GO:0047869">
    <property type="term" value="F:dimethylpropiothetin dethiomethylase activity"/>
    <property type="evidence" value="ECO:0007669"/>
    <property type="project" value="InterPro"/>
</dbReference>
<keyword evidence="1" id="KW-0456">Lyase</keyword>
<dbReference type="Pfam" id="PF16867">
    <property type="entry name" value="DMSP_lyase"/>
    <property type="match status" value="1"/>
</dbReference>
<dbReference type="Proteomes" id="UP000246132">
    <property type="component" value="Unassembled WGS sequence"/>
</dbReference>
<dbReference type="OrthoDB" id="9083851at2"/>
<name>A0A3A8AGK2_9HYPH</name>
<comment type="caution">
    <text evidence="1">The sequence shown here is derived from an EMBL/GenBank/DDBJ whole genome shotgun (WGS) entry which is preliminary data.</text>
</comment>
<evidence type="ECO:0000313" key="2">
    <source>
        <dbReference type="Proteomes" id="UP000246132"/>
    </source>
</evidence>
<dbReference type="EMBL" id="QFWV02000008">
    <property type="protein sequence ID" value="RKF05784.1"/>
    <property type="molecule type" value="Genomic_DNA"/>
</dbReference>
<dbReference type="InterPro" id="IPR011051">
    <property type="entry name" value="RmlC_Cupin_sf"/>
</dbReference>
<accession>A0A3A8AGK2</accession>